<organism evidence="1 2">
    <name type="scientific">Neisseria gonorrhoeae</name>
    <dbReference type="NCBI Taxonomy" id="485"/>
    <lineage>
        <taxon>Bacteria</taxon>
        <taxon>Pseudomonadati</taxon>
        <taxon>Pseudomonadota</taxon>
        <taxon>Betaproteobacteria</taxon>
        <taxon>Neisseriales</taxon>
        <taxon>Neisseriaceae</taxon>
        <taxon>Neisseria</taxon>
    </lineage>
</organism>
<comment type="caution">
    <text evidence="1">The sequence shown here is derived from an EMBL/GenBank/DDBJ whole genome shotgun (WGS) entry which is preliminary data.</text>
</comment>
<evidence type="ECO:0000313" key="2">
    <source>
        <dbReference type="Proteomes" id="UP000182484"/>
    </source>
</evidence>
<protein>
    <submittedName>
        <fullName evidence="1">Uncharacterized protein</fullName>
    </submittedName>
</protein>
<proteinExistence type="predicted"/>
<dbReference type="AlphaFoldDB" id="A0AB74EU94"/>
<dbReference type="Proteomes" id="UP000182484">
    <property type="component" value="Unassembled WGS sequence"/>
</dbReference>
<dbReference type="EMBL" id="FMTB01000034">
    <property type="protein sequence ID" value="SCW14731.1"/>
    <property type="molecule type" value="Genomic_DNA"/>
</dbReference>
<name>A0AB74EU94_NEIGO</name>
<gene>
    <name evidence="1" type="ORF">ESCNG_40064</name>
</gene>
<evidence type="ECO:0000313" key="1">
    <source>
        <dbReference type="EMBL" id="SCW14731.1"/>
    </source>
</evidence>
<sequence length="26" mass="3119">MPVCVSFVEKHLNAMYFMENNNMIKK</sequence>
<reference evidence="1 2" key="1">
    <citation type="submission" date="2016-09" db="EMBL/GenBank/DDBJ databases">
        <authorList>
            <person name="Kumanski S."/>
            <person name="Beatrice B."/>
        </authorList>
    </citation>
    <scope>NUCLEOTIDE SEQUENCE [LARGE SCALE GENOMIC DNA]</scope>
    <source>
        <strain evidence="1">Mankind</strain>
    </source>
</reference>
<accession>A0AB74EU94</accession>